<protein>
    <submittedName>
        <fullName evidence="1">Uncharacterized protein</fullName>
    </submittedName>
</protein>
<dbReference type="HOGENOM" id="CLU_2740256_0_0_1"/>
<dbReference type="KEGG" id="gtr:GLOTRDRAFT_98973"/>
<dbReference type="Proteomes" id="UP000030669">
    <property type="component" value="Unassembled WGS sequence"/>
</dbReference>
<dbReference type="OrthoDB" id="3269397at2759"/>
<organism evidence="1 2">
    <name type="scientific">Gloeophyllum trabeum (strain ATCC 11539 / FP-39264 / Madison 617)</name>
    <name type="common">Brown rot fungus</name>
    <dbReference type="NCBI Taxonomy" id="670483"/>
    <lineage>
        <taxon>Eukaryota</taxon>
        <taxon>Fungi</taxon>
        <taxon>Dikarya</taxon>
        <taxon>Basidiomycota</taxon>
        <taxon>Agaricomycotina</taxon>
        <taxon>Agaricomycetes</taxon>
        <taxon>Gloeophyllales</taxon>
        <taxon>Gloeophyllaceae</taxon>
        <taxon>Gloeophyllum</taxon>
    </lineage>
</organism>
<accession>S7QG49</accession>
<dbReference type="GeneID" id="19310060"/>
<dbReference type="RefSeq" id="XP_007863589.1">
    <property type="nucleotide sequence ID" value="XM_007865398.1"/>
</dbReference>
<name>S7QG49_GLOTA</name>
<dbReference type="AlphaFoldDB" id="S7QG49"/>
<gene>
    <name evidence="1" type="ORF">GLOTRDRAFT_98973</name>
</gene>
<evidence type="ECO:0000313" key="2">
    <source>
        <dbReference type="Proteomes" id="UP000030669"/>
    </source>
</evidence>
<dbReference type="EMBL" id="KB469298">
    <property type="protein sequence ID" value="EPQ58402.1"/>
    <property type="molecule type" value="Genomic_DNA"/>
</dbReference>
<evidence type="ECO:0000313" key="1">
    <source>
        <dbReference type="EMBL" id="EPQ58402.1"/>
    </source>
</evidence>
<sequence>MAATQFMQYEKRYTHLVKEYAELNRTSRRALHELEISSFDLKLAEERRKVADAQLEKAKVGALGIDYVKSS</sequence>
<proteinExistence type="predicted"/>
<keyword evidence="2" id="KW-1185">Reference proteome</keyword>
<reference evidence="1 2" key="1">
    <citation type="journal article" date="2012" name="Science">
        <title>The Paleozoic origin of enzymatic lignin decomposition reconstructed from 31 fungal genomes.</title>
        <authorList>
            <person name="Floudas D."/>
            <person name="Binder M."/>
            <person name="Riley R."/>
            <person name="Barry K."/>
            <person name="Blanchette R.A."/>
            <person name="Henrissat B."/>
            <person name="Martinez A.T."/>
            <person name="Otillar R."/>
            <person name="Spatafora J.W."/>
            <person name="Yadav J.S."/>
            <person name="Aerts A."/>
            <person name="Benoit I."/>
            <person name="Boyd A."/>
            <person name="Carlson A."/>
            <person name="Copeland A."/>
            <person name="Coutinho P.M."/>
            <person name="de Vries R.P."/>
            <person name="Ferreira P."/>
            <person name="Findley K."/>
            <person name="Foster B."/>
            <person name="Gaskell J."/>
            <person name="Glotzer D."/>
            <person name="Gorecki P."/>
            <person name="Heitman J."/>
            <person name="Hesse C."/>
            <person name="Hori C."/>
            <person name="Igarashi K."/>
            <person name="Jurgens J.A."/>
            <person name="Kallen N."/>
            <person name="Kersten P."/>
            <person name="Kohler A."/>
            <person name="Kuees U."/>
            <person name="Kumar T.K.A."/>
            <person name="Kuo A."/>
            <person name="LaButti K."/>
            <person name="Larrondo L.F."/>
            <person name="Lindquist E."/>
            <person name="Ling A."/>
            <person name="Lombard V."/>
            <person name="Lucas S."/>
            <person name="Lundell T."/>
            <person name="Martin R."/>
            <person name="McLaughlin D.J."/>
            <person name="Morgenstern I."/>
            <person name="Morin E."/>
            <person name="Murat C."/>
            <person name="Nagy L.G."/>
            <person name="Nolan M."/>
            <person name="Ohm R.A."/>
            <person name="Patyshakuliyeva A."/>
            <person name="Rokas A."/>
            <person name="Ruiz-Duenas F.J."/>
            <person name="Sabat G."/>
            <person name="Salamov A."/>
            <person name="Samejima M."/>
            <person name="Schmutz J."/>
            <person name="Slot J.C."/>
            <person name="St John F."/>
            <person name="Stenlid J."/>
            <person name="Sun H."/>
            <person name="Sun S."/>
            <person name="Syed K."/>
            <person name="Tsang A."/>
            <person name="Wiebenga A."/>
            <person name="Young D."/>
            <person name="Pisabarro A."/>
            <person name="Eastwood D.C."/>
            <person name="Martin F."/>
            <person name="Cullen D."/>
            <person name="Grigoriev I.V."/>
            <person name="Hibbett D.S."/>
        </authorList>
    </citation>
    <scope>NUCLEOTIDE SEQUENCE [LARGE SCALE GENOMIC DNA]</scope>
    <source>
        <strain evidence="1 2">ATCC 11539</strain>
    </source>
</reference>